<sequence length="159" mass="17856">MDVDEWASRGASTFHGLLRKLFTDRIRSGWAVQGVWMAFVSRRGVGRHELDWDSYPLGRERPRTLRRITRVQAHCAQAGSACRTASKCQGASTGPPRRTRAPGRLRPDETHLPTFIATPRNALRPASALSVFRNLRLHVHAAPDISTCTCPRNRAVHRI</sequence>
<feature type="region of interest" description="Disordered" evidence="1">
    <location>
        <begin position="86"/>
        <end position="111"/>
    </location>
</feature>
<gene>
    <name evidence="2" type="ORF">CC85DRAFT_147889</name>
</gene>
<reference evidence="2 3" key="1">
    <citation type="submission" date="2015-03" db="EMBL/GenBank/DDBJ databases">
        <title>Genomics and transcriptomics of the oil-accumulating basidiomycete yeast T. oleaginosus allow insights into substrate utilization and the diverse evolutionary trajectories of mating systems in fungi.</title>
        <authorList>
            <consortium name="DOE Joint Genome Institute"/>
            <person name="Kourist R."/>
            <person name="Kracht O."/>
            <person name="Bracharz F."/>
            <person name="Lipzen A."/>
            <person name="Nolan M."/>
            <person name="Ohm R."/>
            <person name="Grigoriev I."/>
            <person name="Sun S."/>
            <person name="Heitman J."/>
            <person name="Bruck T."/>
            <person name="Nowrousian M."/>
        </authorList>
    </citation>
    <scope>NUCLEOTIDE SEQUENCE [LARGE SCALE GENOMIC DNA]</scope>
    <source>
        <strain evidence="2 3">IBC0246</strain>
    </source>
</reference>
<dbReference type="Proteomes" id="UP000053611">
    <property type="component" value="Unassembled WGS sequence"/>
</dbReference>
<dbReference type="RefSeq" id="XP_018277002.1">
    <property type="nucleotide sequence ID" value="XM_018419565.1"/>
</dbReference>
<dbReference type="EMBL" id="KQ087233">
    <property type="protein sequence ID" value="KLT40511.1"/>
    <property type="molecule type" value="Genomic_DNA"/>
</dbReference>
<organism evidence="2 3">
    <name type="scientific">Cutaneotrichosporon oleaginosum</name>
    <dbReference type="NCBI Taxonomy" id="879819"/>
    <lineage>
        <taxon>Eukaryota</taxon>
        <taxon>Fungi</taxon>
        <taxon>Dikarya</taxon>
        <taxon>Basidiomycota</taxon>
        <taxon>Agaricomycotina</taxon>
        <taxon>Tremellomycetes</taxon>
        <taxon>Trichosporonales</taxon>
        <taxon>Trichosporonaceae</taxon>
        <taxon>Cutaneotrichosporon</taxon>
    </lineage>
</organism>
<keyword evidence="3" id="KW-1185">Reference proteome</keyword>
<dbReference type="AlphaFoldDB" id="A0A0J0XHE3"/>
<evidence type="ECO:0000256" key="1">
    <source>
        <dbReference type="SAM" id="MobiDB-lite"/>
    </source>
</evidence>
<evidence type="ECO:0000313" key="3">
    <source>
        <dbReference type="Proteomes" id="UP000053611"/>
    </source>
</evidence>
<accession>A0A0J0XHE3</accession>
<dbReference type="GeneID" id="28980168"/>
<protein>
    <submittedName>
        <fullName evidence="2">Uncharacterized protein</fullName>
    </submittedName>
</protein>
<name>A0A0J0XHE3_9TREE</name>
<proteinExistence type="predicted"/>
<evidence type="ECO:0000313" key="2">
    <source>
        <dbReference type="EMBL" id="KLT40511.1"/>
    </source>
</evidence>